<dbReference type="PANTHER" id="PTHR30055:SF174">
    <property type="entry name" value="TRANSCRIPTIONAL REGULATORY PROTEIN (PROBABLY TETR-FAMILY)-RELATED"/>
    <property type="match status" value="1"/>
</dbReference>
<dbReference type="PRINTS" id="PR00455">
    <property type="entry name" value="HTHTETR"/>
</dbReference>
<dbReference type="InterPro" id="IPR009057">
    <property type="entry name" value="Homeodomain-like_sf"/>
</dbReference>
<dbReference type="InterPro" id="IPR050109">
    <property type="entry name" value="HTH-type_TetR-like_transc_reg"/>
</dbReference>
<dbReference type="Gene3D" id="1.10.357.10">
    <property type="entry name" value="Tetracycline Repressor, domain 2"/>
    <property type="match status" value="1"/>
</dbReference>
<dbReference type="Pfam" id="PF00440">
    <property type="entry name" value="TetR_N"/>
    <property type="match status" value="1"/>
</dbReference>
<evidence type="ECO:0000256" key="1">
    <source>
        <dbReference type="ARBA" id="ARBA00023125"/>
    </source>
</evidence>
<protein>
    <submittedName>
        <fullName evidence="5">TetR/AcrR family transcriptional regulator</fullName>
    </submittedName>
</protein>
<comment type="caution">
    <text evidence="5">The sequence shown here is derived from an EMBL/GenBank/DDBJ whole genome shotgun (WGS) entry which is preliminary data.</text>
</comment>
<evidence type="ECO:0000313" key="6">
    <source>
        <dbReference type="Proteomes" id="UP001180551"/>
    </source>
</evidence>
<keyword evidence="6" id="KW-1185">Reference proteome</keyword>
<dbReference type="PROSITE" id="PS50977">
    <property type="entry name" value="HTH_TETR_2"/>
    <property type="match status" value="1"/>
</dbReference>
<evidence type="ECO:0000259" key="4">
    <source>
        <dbReference type="PROSITE" id="PS50977"/>
    </source>
</evidence>
<name>A0ABU2THM4_9ACTN</name>
<evidence type="ECO:0000256" key="3">
    <source>
        <dbReference type="SAM" id="MobiDB-lite"/>
    </source>
</evidence>
<dbReference type="InterPro" id="IPR001647">
    <property type="entry name" value="HTH_TetR"/>
</dbReference>
<dbReference type="SUPFAM" id="SSF46689">
    <property type="entry name" value="Homeodomain-like"/>
    <property type="match status" value="1"/>
</dbReference>
<sequence length="215" mass="23635">MTTRRRLDPAERRSQLLGVGAQLFAAKPYDEVLMEEVAERAGVSRALLYRYFPNKRDLFAAVYQQAADRLLATTELAPDRPVREQLSAGLDAHIDYFVANRHTVLAANRVLAGDPVIQAVITDELAELRRRLLDSTGLGEGPRQMVSAALMSWLVFVRTLCVDWLTHQAFSRAELHDMCVGALLGALRPVMDLDGPPADGTHRPTGRQPGPAGAP</sequence>
<evidence type="ECO:0000256" key="2">
    <source>
        <dbReference type="PROSITE-ProRule" id="PRU00335"/>
    </source>
</evidence>
<dbReference type="PANTHER" id="PTHR30055">
    <property type="entry name" value="HTH-TYPE TRANSCRIPTIONAL REGULATOR RUTR"/>
    <property type="match status" value="1"/>
</dbReference>
<organism evidence="5 6">
    <name type="scientific">Streptomyces mooreae</name>
    <dbReference type="NCBI Taxonomy" id="3075523"/>
    <lineage>
        <taxon>Bacteria</taxon>
        <taxon>Bacillati</taxon>
        <taxon>Actinomycetota</taxon>
        <taxon>Actinomycetes</taxon>
        <taxon>Kitasatosporales</taxon>
        <taxon>Streptomycetaceae</taxon>
        <taxon>Streptomyces</taxon>
    </lineage>
</organism>
<feature type="domain" description="HTH tetR-type" evidence="4">
    <location>
        <begin position="10"/>
        <end position="70"/>
    </location>
</feature>
<feature type="DNA-binding region" description="H-T-H motif" evidence="2">
    <location>
        <begin position="33"/>
        <end position="52"/>
    </location>
</feature>
<dbReference type="RefSeq" id="WP_311627379.1">
    <property type="nucleotide sequence ID" value="NZ_JAVRFE010000064.1"/>
</dbReference>
<reference evidence="5" key="1">
    <citation type="submission" date="2024-05" db="EMBL/GenBank/DDBJ databases">
        <title>30 novel species of actinomycetes from the DSMZ collection.</title>
        <authorList>
            <person name="Nouioui I."/>
        </authorList>
    </citation>
    <scope>NUCLEOTIDE SEQUENCE</scope>
    <source>
        <strain evidence="5">DSM 41527</strain>
    </source>
</reference>
<dbReference type="Proteomes" id="UP001180551">
    <property type="component" value="Unassembled WGS sequence"/>
</dbReference>
<evidence type="ECO:0000313" key="5">
    <source>
        <dbReference type="EMBL" id="MDT0460438.1"/>
    </source>
</evidence>
<keyword evidence="1 2" id="KW-0238">DNA-binding</keyword>
<dbReference type="EMBL" id="JAVRFE010000064">
    <property type="protein sequence ID" value="MDT0460438.1"/>
    <property type="molecule type" value="Genomic_DNA"/>
</dbReference>
<accession>A0ABU2THM4</accession>
<gene>
    <name evidence="5" type="ORF">RM550_32755</name>
</gene>
<feature type="region of interest" description="Disordered" evidence="3">
    <location>
        <begin position="194"/>
        <end position="215"/>
    </location>
</feature>
<proteinExistence type="predicted"/>